<feature type="region of interest" description="Disordered" evidence="1">
    <location>
        <begin position="141"/>
        <end position="174"/>
    </location>
</feature>
<evidence type="ECO:0000313" key="2">
    <source>
        <dbReference type="EMBL" id="TFY72116.1"/>
    </source>
</evidence>
<evidence type="ECO:0000256" key="1">
    <source>
        <dbReference type="SAM" id="MobiDB-lite"/>
    </source>
</evidence>
<proteinExistence type="predicted"/>
<dbReference type="AlphaFoldDB" id="A0A4Y9ZBA1"/>
<protein>
    <submittedName>
        <fullName evidence="2">Uncharacterized protein</fullName>
    </submittedName>
</protein>
<name>A0A4Y9ZBA1_9AGAM</name>
<organism evidence="2 3">
    <name type="scientific">Dentipellis fragilis</name>
    <dbReference type="NCBI Taxonomy" id="205917"/>
    <lineage>
        <taxon>Eukaryota</taxon>
        <taxon>Fungi</taxon>
        <taxon>Dikarya</taxon>
        <taxon>Basidiomycota</taxon>
        <taxon>Agaricomycotina</taxon>
        <taxon>Agaricomycetes</taxon>
        <taxon>Russulales</taxon>
        <taxon>Hericiaceae</taxon>
        <taxon>Dentipellis</taxon>
    </lineage>
</organism>
<feature type="region of interest" description="Disordered" evidence="1">
    <location>
        <begin position="63"/>
        <end position="110"/>
    </location>
</feature>
<feature type="compositionally biased region" description="Basic and acidic residues" evidence="1">
    <location>
        <begin position="157"/>
        <end position="174"/>
    </location>
</feature>
<sequence>MRPGPGPAASRNADWSPNLHPNASSEFCARATKKTSSVPSVQSALKGASLILASISSSVNALRTPTSHHHVCDHRKRNSRPKCAVRHPPGDSAEDVHGPRRGHDGGDGDRARAWIASSWAAVPGRECAPTTEDGAGVVLLQQDEELQDDAGGAELGGDGRDEARDHGARVGDDL</sequence>
<comment type="caution">
    <text evidence="2">The sequence shown here is derived from an EMBL/GenBank/DDBJ whole genome shotgun (WGS) entry which is preliminary data.</text>
</comment>
<dbReference type="Proteomes" id="UP000298327">
    <property type="component" value="Unassembled WGS sequence"/>
</dbReference>
<evidence type="ECO:0000313" key="3">
    <source>
        <dbReference type="Proteomes" id="UP000298327"/>
    </source>
</evidence>
<feature type="region of interest" description="Disordered" evidence="1">
    <location>
        <begin position="1"/>
        <end position="23"/>
    </location>
</feature>
<feature type="compositionally biased region" description="Basic and acidic residues" evidence="1">
    <location>
        <begin position="94"/>
        <end position="110"/>
    </location>
</feature>
<keyword evidence="3" id="KW-1185">Reference proteome</keyword>
<reference evidence="2 3" key="1">
    <citation type="submission" date="2019-02" db="EMBL/GenBank/DDBJ databases">
        <title>Genome sequencing of the rare red list fungi Dentipellis fragilis.</title>
        <authorList>
            <person name="Buettner E."/>
            <person name="Kellner H."/>
        </authorList>
    </citation>
    <scope>NUCLEOTIDE SEQUENCE [LARGE SCALE GENOMIC DNA]</scope>
    <source>
        <strain evidence="2 3">DSM 105465</strain>
    </source>
</reference>
<dbReference type="EMBL" id="SEOQ01000025">
    <property type="protein sequence ID" value="TFY72116.1"/>
    <property type="molecule type" value="Genomic_DNA"/>
</dbReference>
<feature type="compositionally biased region" description="Polar residues" evidence="1">
    <location>
        <begin position="13"/>
        <end position="23"/>
    </location>
</feature>
<feature type="compositionally biased region" description="Basic residues" evidence="1">
    <location>
        <begin position="66"/>
        <end position="85"/>
    </location>
</feature>
<gene>
    <name evidence="2" type="ORF">EVG20_g916</name>
</gene>
<accession>A0A4Y9ZBA1</accession>